<dbReference type="AlphaFoldDB" id="A0A7C5SYQ5"/>
<keyword evidence="1" id="KW-0175">Coiled coil</keyword>
<name>A0A7C5SYQ5_9AQUI</name>
<evidence type="ECO:0008006" key="3">
    <source>
        <dbReference type="Google" id="ProtNLM"/>
    </source>
</evidence>
<protein>
    <recommendedName>
        <fullName evidence="3">NurA domain-containing protein</fullName>
    </recommendedName>
</protein>
<organism evidence="2">
    <name type="scientific">Thermocrinis ruber</name>
    <dbReference type="NCBI Taxonomy" id="75906"/>
    <lineage>
        <taxon>Bacteria</taxon>
        <taxon>Pseudomonadati</taxon>
        <taxon>Aquificota</taxon>
        <taxon>Aquificia</taxon>
        <taxon>Aquificales</taxon>
        <taxon>Aquificaceae</taxon>
        <taxon>Thermocrinis</taxon>
    </lineage>
</organism>
<dbReference type="EMBL" id="DSAC01000072">
    <property type="protein sequence ID" value="HHO74204.1"/>
    <property type="molecule type" value="Genomic_DNA"/>
</dbReference>
<evidence type="ECO:0000313" key="2">
    <source>
        <dbReference type="EMBL" id="HHO74204.1"/>
    </source>
</evidence>
<reference evidence="2" key="1">
    <citation type="journal article" date="2020" name="mSystems">
        <title>Genome- and Community-Level Interaction Insights into Carbon Utilization and Element Cycling Functions of Hydrothermarchaeota in Hydrothermal Sediment.</title>
        <authorList>
            <person name="Zhou Z."/>
            <person name="Liu Y."/>
            <person name="Xu W."/>
            <person name="Pan J."/>
            <person name="Luo Z.H."/>
            <person name="Li M."/>
        </authorList>
    </citation>
    <scope>NUCLEOTIDE SEQUENCE [LARGE SCALE GENOMIC DNA]</scope>
    <source>
        <strain evidence="2">SpSt-114</strain>
    </source>
</reference>
<sequence>MEWEGFLEGYKRVEAFSIEREKLLEELRKRKRELREEVQRITPIKRAKEGSYLSIAAVDSAFDELFGDDWGRRLYAVCVAGAAFVPRENSLEKREKEPEFLLDECVLNYEEDDDYSRILKGLAIAKEIEKAREWFSEMDLVVIDGSAKSVVISVNQGLTVNNLEKSKMGRELKAMYKDTLQSLYDLLNSGKLLFIPKRSGEVLLADKLSSLSFNNDFALLSAILEEGEYVALRVPIRQYNLPKEGVEELLPKLFDLLNHLRVIYFKAPSGRVIKVETRQPSPVSAIEDFFVLEGENLLTYYVDRSARFHLTNLKDYAKKTNPWRYRL</sequence>
<feature type="coiled-coil region" evidence="1">
    <location>
        <begin position="13"/>
        <end position="40"/>
    </location>
</feature>
<accession>A0A7C5SYQ5</accession>
<gene>
    <name evidence="2" type="ORF">ENN04_06140</name>
</gene>
<comment type="caution">
    <text evidence="2">The sequence shown here is derived from an EMBL/GenBank/DDBJ whole genome shotgun (WGS) entry which is preliminary data.</text>
</comment>
<evidence type="ECO:0000256" key="1">
    <source>
        <dbReference type="SAM" id="Coils"/>
    </source>
</evidence>
<proteinExistence type="predicted"/>